<evidence type="ECO:0000256" key="7">
    <source>
        <dbReference type="SAM" id="MobiDB-lite"/>
    </source>
</evidence>
<dbReference type="InterPro" id="IPR037113">
    <property type="entry name" value="Hat1_N_sf"/>
</dbReference>
<keyword evidence="5 10" id="KW-0012">Acyltransferase</keyword>
<dbReference type="Gene3D" id="3.90.360.10">
    <property type="entry name" value="Histone acetyl transferase 1 (HAT1), N-terminal domain"/>
    <property type="match status" value="1"/>
</dbReference>
<evidence type="ECO:0000313" key="10">
    <source>
        <dbReference type="EMBL" id="ORZ35470.1"/>
    </source>
</evidence>
<dbReference type="GO" id="GO:0004402">
    <property type="term" value="F:histone acetyltransferase activity"/>
    <property type="evidence" value="ECO:0007669"/>
    <property type="project" value="InterPro"/>
</dbReference>
<keyword evidence="4 10" id="KW-0808">Transferase</keyword>
<dbReference type="CDD" id="cd04301">
    <property type="entry name" value="NAT_SF"/>
    <property type="match status" value="1"/>
</dbReference>
<keyword evidence="11" id="KW-1185">Reference proteome</keyword>
<dbReference type="Pfam" id="PF10394">
    <property type="entry name" value="Hat1_N"/>
    <property type="match status" value="1"/>
</dbReference>
<reference evidence="10 11" key="1">
    <citation type="submission" date="2016-07" db="EMBL/GenBank/DDBJ databases">
        <title>Pervasive Adenine N6-methylation of Active Genes in Fungi.</title>
        <authorList>
            <consortium name="DOE Joint Genome Institute"/>
            <person name="Mondo S.J."/>
            <person name="Dannebaum R.O."/>
            <person name="Kuo R.C."/>
            <person name="Labutti K."/>
            <person name="Haridas S."/>
            <person name="Kuo A."/>
            <person name="Salamov A."/>
            <person name="Ahrendt S.R."/>
            <person name="Lipzen A."/>
            <person name="Sullivan W."/>
            <person name="Andreopoulos W.B."/>
            <person name="Clum A."/>
            <person name="Lindquist E."/>
            <person name="Daum C."/>
            <person name="Ramamoorthy G.K."/>
            <person name="Gryganskyi A."/>
            <person name="Culley D."/>
            <person name="Magnuson J.K."/>
            <person name="James T.Y."/>
            <person name="O'Malley M.A."/>
            <person name="Stajich J.E."/>
            <person name="Spatafora J.W."/>
            <person name="Visel A."/>
            <person name="Grigoriev I.V."/>
        </authorList>
    </citation>
    <scope>NUCLEOTIDE SEQUENCE [LARGE SCALE GENOMIC DNA]</scope>
    <source>
        <strain evidence="10 11">PL171</strain>
    </source>
</reference>
<comment type="caution">
    <text evidence="10">The sequence shown here is derived from an EMBL/GenBank/DDBJ whole genome shotgun (WGS) entry which is preliminary data.</text>
</comment>
<feature type="compositionally biased region" description="Low complexity" evidence="7">
    <location>
        <begin position="311"/>
        <end position="332"/>
    </location>
</feature>
<gene>
    <name evidence="10" type="ORF">BCR44DRAFT_1389789</name>
</gene>
<dbReference type="AlphaFoldDB" id="A0A1Y2HLK8"/>
<dbReference type="InterPro" id="IPR016181">
    <property type="entry name" value="Acyl_CoA_acyltransferase"/>
</dbReference>
<name>A0A1Y2HLK8_9FUNG</name>
<proteinExistence type="inferred from homology"/>
<dbReference type="Pfam" id="PF00583">
    <property type="entry name" value="Acetyltransf_1"/>
    <property type="match status" value="1"/>
</dbReference>
<organism evidence="10 11">
    <name type="scientific">Catenaria anguillulae PL171</name>
    <dbReference type="NCBI Taxonomy" id="765915"/>
    <lineage>
        <taxon>Eukaryota</taxon>
        <taxon>Fungi</taxon>
        <taxon>Fungi incertae sedis</taxon>
        <taxon>Blastocladiomycota</taxon>
        <taxon>Blastocladiomycetes</taxon>
        <taxon>Blastocladiales</taxon>
        <taxon>Catenariaceae</taxon>
        <taxon>Catenaria</taxon>
    </lineage>
</organism>
<dbReference type="PANTHER" id="PTHR12046">
    <property type="entry name" value="HISTONE ACETYLTRANSFERASE TYPE B CATALYTIC SUBUNIT"/>
    <property type="match status" value="1"/>
</dbReference>
<dbReference type="EC" id="2.3.1.48" evidence="2"/>
<evidence type="ECO:0000256" key="4">
    <source>
        <dbReference type="ARBA" id="ARBA00022679"/>
    </source>
</evidence>
<dbReference type="Gene3D" id="3.40.630.30">
    <property type="match status" value="1"/>
</dbReference>
<evidence type="ECO:0000259" key="8">
    <source>
        <dbReference type="Pfam" id="PF00583"/>
    </source>
</evidence>
<dbReference type="InterPro" id="IPR019467">
    <property type="entry name" value="Hat1_N"/>
</dbReference>
<evidence type="ECO:0000256" key="5">
    <source>
        <dbReference type="ARBA" id="ARBA00023315"/>
    </source>
</evidence>
<dbReference type="OrthoDB" id="10253098at2759"/>
<sequence>MVTIELVRSPAWTPALSSSNSKNKETDDEQLSHKFHPTFTYPFYGDDQEVIGYRDPKVTLMYSASSMSVMVSSTFKEKHPTDATVDLVQPLLEYLPQDLIHDQAKFAALLRTDASATTAPPGEKVLEYTLPGCGLDVFEVYSCRFSTPNFTRLYDRLKILTMFFIEAATPAETDDPHWDFLIVYRRPSSSSTGNGASGGGFAREFIAMVSLYSFFMYPEGVRRRLSQVLVLPPYQRKGHARRLYEYVLETCVRNAEVRQLTIEDPSEAMDVVRDLGDLHYLVRNNHGGVWALAAAGLATEEDDEEADPKTSASTPSRPGSSMSSSSSPATPGKVGRDPRVLCSHAAKVAALAQLTTKWKLHSRQAERLYEMLVLREMRARSNEGYRLMVKARIFRQNKDALMLLEDQRERTEKIHETYQAVLDEYRERLRGLVKILGR</sequence>
<evidence type="ECO:0000256" key="6">
    <source>
        <dbReference type="ARBA" id="ARBA00048017"/>
    </source>
</evidence>
<evidence type="ECO:0000256" key="3">
    <source>
        <dbReference type="ARBA" id="ARBA00021268"/>
    </source>
</evidence>
<comment type="catalytic activity">
    <reaction evidence="6">
        <text>L-lysyl-[protein] + acetyl-CoA = N(6)-acetyl-L-lysyl-[protein] + CoA + H(+)</text>
        <dbReference type="Rhea" id="RHEA:45948"/>
        <dbReference type="Rhea" id="RHEA-COMP:9752"/>
        <dbReference type="Rhea" id="RHEA-COMP:10731"/>
        <dbReference type="ChEBI" id="CHEBI:15378"/>
        <dbReference type="ChEBI" id="CHEBI:29969"/>
        <dbReference type="ChEBI" id="CHEBI:57287"/>
        <dbReference type="ChEBI" id="CHEBI:57288"/>
        <dbReference type="ChEBI" id="CHEBI:61930"/>
        <dbReference type="EC" id="2.3.1.48"/>
    </reaction>
</comment>
<protein>
    <recommendedName>
        <fullName evidence="3">Histone acetyltransferase type B catalytic subunit</fullName>
        <ecNumber evidence="2">2.3.1.48</ecNumber>
    </recommendedName>
</protein>
<dbReference type="GO" id="GO:0031509">
    <property type="term" value="P:subtelomeric heterochromatin formation"/>
    <property type="evidence" value="ECO:0007669"/>
    <property type="project" value="InterPro"/>
</dbReference>
<feature type="domain" description="Histone acetyl transferase HAT1 N-terminal" evidence="9">
    <location>
        <begin position="23"/>
        <end position="166"/>
    </location>
</feature>
<dbReference type="STRING" id="765915.A0A1Y2HLK8"/>
<dbReference type="SUPFAM" id="SSF55729">
    <property type="entry name" value="Acyl-CoA N-acyltransferases (Nat)"/>
    <property type="match status" value="1"/>
</dbReference>
<dbReference type="Proteomes" id="UP000193411">
    <property type="component" value="Unassembled WGS sequence"/>
</dbReference>
<evidence type="ECO:0000256" key="2">
    <source>
        <dbReference type="ARBA" id="ARBA00013184"/>
    </source>
</evidence>
<accession>A0A1Y2HLK8</accession>
<feature type="domain" description="N-acetyltransferase" evidence="8">
    <location>
        <begin position="204"/>
        <end position="262"/>
    </location>
</feature>
<dbReference type="InterPro" id="IPR017380">
    <property type="entry name" value="Hist_AcTrfase_B-typ_cat-su"/>
</dbReference>
<evidence type="ECO:0000256" key="1">
    <source>
        <dbReference type="ARBA" id="ARBA00010543"/>
    </source>
</evidence>
<feature type="region of interest" description="Disordered" evidence="7">
    <location>
        <begin position="300"/>
        <end position="337"/>
    </location>
</feature>
<evidence type="ECO:0000259" key="9">
    <source>
        <dbReference type="Pfam" id="PF10394"/>
    </source>
</evidence>
<dbReference type="EMBL" id="MCFL01000022">
    <property type="protein sequence ID" value="ORZ35470.1"/>
    <property type="molecule type" value="Genomic_DNA"/>
</dbReference>
<dbReference type="GO" id="GO:0005634">
    <property type="term" value="C:nucleus"/>
    <property type="evidence" value="ECO:0007669"/>
    <property type="project" value="InterPro"/>
</dbReference>
<dbReference type="InterPro" id="IPR000182">
    <property type="entry name" value="GNAT_dom"/>
</dbReference>
<dbReference type="GO" id="GO:0000781">
    <property type="term" value="C:chromosome, telomeric region"/>
    <property type="evidence" value="ECO:0007669"/>
    <property type="project" value="GOC"/>
</dbReference>
<evidence type="ECO:0000313" key="11">
    <source>
        <dbReference type="Proteomes" id="UP000193411"/>
    </source>
</evidence>
<comment type="similarity">
    <text evidence="1">Belongs to the HAT1 family.</text>
</comment>